<keyword evidence="11" id="KW-1185">Reference proteome</keyword>
<dbReference type="InterPro" id="IPR007348">
    <property type="entry name" value="CopC_dom"/>
</dbReference>
<dbReference type="InterPro" id="IPR032694">
    <property type="entry name" value="CopC/D"/>
</dbReference>
<dbReference type="NCBIfam" id="NF033814">
    <property type="entry name" value="copper_CopC"/>
    <property type="match status" value="1"/>
</dbReference>
<comment type="function">
    <text evidence="7">Involved in copper resistance.</text>
</comment>
<keyword evidence="4 7" id="KW-0732">Signal</keyword>
<comment type="similarity">
    <text evidence="2 7">Belongs to the CopC family.</text>
</comment>
<keyword evidence="5 7" id="KW-0574">Periplasm</keyword>
<evidence type="ECO:0000256" key="1">
    <source>
        <dbReference type="ARBA" id="ARBA00004418"/>
    </source>
</evidence>
<dbReference type="Gene3D" id="2.60.40.1220">
    <property type="match status" value="1"/>
</dbReference>
<comment type="caution">
    <text evidence="10">The sequence shown here is derived from an EMBL/GenBank/DDBJ whole genome shotgun (WGS) entry which is preliminary data.</text>
</comment>
<gene>
    <name evidence="10" type="ORF">DFQ50_101594</name>
</gene>
<dbReference type="SUPFAM" id="SSF81296">
    <property type="entry name" value="E set domains"/>
    <property type="match status" value="1"/>
</dbReference>
<organism evidence="10 11">
    <name type="scientific">Pseudocitrobacter faecalis</name>
    <dbReference type="NCBI Taxonomy" id="1398493"/>
    <lineage>
        <taxon>Bacteria</taxon>
        <taxon>Pseudomonadati</taxon>
        <taxon>Pseudomonadota</taxon>
        <taxon>Gammaproteobacteria</taxon>
        <taxon>Enterobacterales</taxon>
        <taxon>Enterobacteriaceae</taxon>
        <taxon>Pseudocitrobacter</taxon>
    </lineage>
</organism>
<dbReference type="Pfam" id="PF04234">
    <property type="entry name" value="CopC"/>
    <property type="match status" value="1"/>
</dbReference>
<dbReference type="PANTHER" id="PTHR34820">
    <property type="entry name" value="INNER MEMBRANE PROTEIN YEBZ"/>
    <property type="match status" value="1"/>
</dbReference>
<feature type="chain" id="PRO_5046131028" description="Copper resistance protein C" evidence="8">
    <location>
        <begin position="27"/>
        <end position="124"/>
    </location>
</feature>
<evidence type="ECO:0000259" key="9">
    <source>
        <dbReference type="Pfam" id="PF04234"/>
    </source>
</evidence>
<dbReference type="InterPro" id="IPR014755">
    <property type="entry name" value="Cu-Rt/internalin_Ig-like"/>
</dbReference>
<feature type="domain" description="CopC" evidence="9">
    <location>
        <begin position="27"/>
        <end position="123"/>
    </location>
</feature>
<evidence type="ECO:0000256" key="6">
    <source>
        <dbReference type="ARBA" id="ARBA00023008"/>
    </source>
</evidence>
<evidence type="ECO:0000256" key="2">
    <source>
        <dbReference type="ARBA" id="ARBA00010509"/>
    </source>
</evidence>
<comment type="subcellular location">
    <subcellularLocation>
        <location evidence="1 7">Periplasm</location>
    </subcellularLocation>
</comment>
<keyword evidence="3 7" id="KW-0479">Metal-binding</keyword>
<feature type="signal peptide" evidence="8">
    <location>
        <begin position="1"/>
        <end position="26"/>
    </location>
</feature>
<dbReference type="InterPro" id="IPR047685">
    <property type="entry name" value="CopC-like"/>
</dbReference>
<dbReference type="Proteomes" id="UP000253201">
    <property type="component" value="Unassembled WGS sequence"/>
</dbReference>
<sequence length="124" mass="13418">MGSRVLRVLCATLVFTGFLSAPAAWAHAHLKHQEPAAESEVSSAPQSITLHFSEGVESRFSGVTLTGADDKKVETGKAVRSETDKTQLTVPINQPLASGVYTVNWHVVSVDGHKTQGQYQFRVK</sequence>
<evidence type="ECO:0000313" key="11">
    <source>
        <dbReference type="Proteomes" id="UP000253201"/>
    </source>
</evidence>
<accession>A0ABX9G7C1</accession>
<evidence type="ECO:0000256" key="5">
    <source>
        <dbReference type="ARBA" id="ARBA00022764"/>
    </source>
</evidence>
<evidence type="ECO:0000313" key="10">
    <source>
        <dbReference type="EMBL" id="RBP15108.1"/>
    </source>
</evidence>
<evidence type="ECO:0000256" key="8">
    <source>
        <dbReference type="SAM" id="SignalP"/>
    </source>
</evidence>
<dbReference type="EMBL" id="QNRL01000001">
    <property type="protein sequence ID" value="RBP15108.1"/>
    <property type="molecule type" value="Genomic_DNA"/>
</dbReference>
<evidence type="ECO:0000256" key="7">
    <source>
        <dbReference type="RuleBase" id="RU369037"/>
    </source>
</evidence>
<keyword evidence="6 7" id="KW-0186">Copper</keyword>
<name>A0ABX9G7C1_9ENTR</name>
<dbReference type="InterPro" id="IPR014756">
    <property type="entry name" value="Ig_E-set"/>
</dbReference>
<dbReference type="PANTHER" id="PTHR34820:SF4">
    <property type="entry name" value="INNER MEMBRANE PROTEIN YEBZ"/>
    <property type="match status" value="1"/>
</dbReference>
<dbReference type="RefSeq" id="WP_113857096.1">
    <property type="nucleotide sequence ID" value="NZ_CBDDNA010000004.1"/>
</dbReference>
<evidence type="ECO:0000256" key="4">
    <source>
        <dbReference type="ARBA" id="ARBA00022729"/>
    </source>
</evidence>
<protein>
    <recommendedName>
        <fullName evidence="7">Copper resistance protein C</fullName>
    </recommendedName>
</protein>
<reference evidence="10 11" key="1">
    <citation type="submission" date="2018-06" db="EMBL/GenBank/DDBJ databases">
        <title>Genomic Encyclopedia of Type Strains, Phase IV (KMG-IV): sequencing the most valuable type-strain genomes for metagenomic binning, comparative biology and taxonomic classification.</title>
        <authorList>
            <person name="Goeker M."/>
        </authorList>
    </citation>
    <scope>NUCLEOTIDE SEQUENCE [LARGE SCALE GENOMIC DNA]</scope>
    <source>
        <strain evidence="10 11">DSM 27453</strain>
    </source>
</reference>
<proteinExistence type="inferred from homology"/>
<dbReference type="NCBIfam" id="NF007636">
    <property type="entry name" value="PRK10301.1"/>
    <property type="match status" value="1"/>
</dbReference>
<evidence type="ECO:0000256" key="3">
    <source>
        <dbReference type="ARBA" id="ARBA00022723"/>
    </source>
</evidence>